<reference evidence="1 2" key="1">
    <citation type="submission" date="2019-12" db="EMBL/GenBank/DDBJ databases">
        <title>Corynebacterium sp. nov., isolated from feces of the Anser Albifrons in China.</title>
        <authorList>
            <person name="Liu Q."/>
        </authorList>
    </citation>
    <scope>NUCLEOTIDE SEQUENCE [LARGE SCALE GENOMIC DNA]</scope>
    <source>
        <strain evidence="1 2">4H37-19</strain>
    </source>
</reference>
<evidence type="ECO:0000313" key="2">
    <source>
        <dbReference type="Proteomes" id="UP000516320"/>
    </source>
</evidence>
<name>A0A7H0SL31_9CORY</name>
<dbReference type="InterPro" id="IPR002711">
    <property type="entry name" value="HNH"/>
</dbReference>
<protein>
    <submittedName>
        <fullName evidence="1">Uncharacterized protein</fullName>
    </submittedName>
</protein>
<dbReference type="Pfam" id="PF01844">
    <property type="entry name" value="HNH"/>
    <property type="match status" value="1"/>
</dbReference>
<dbReference type="AlphaFoldDB" id="A0A7H0SL31"/>
<dbReference type="GO" id="GO:0008270">
    <property type="term" value="F:zinc ion binding"/>
    <property type="evidence" value="ECO:0007669"/>
    <property type="project" value="InterPro"/>
</dbReference>
<dbReference type="KEGG" id="cpoy:GP475_00385"/>
<gene>
    <name evidence="1" type="ORF">GP475_00385</name>
</gene>
<keyword evidence="2" id="KW-1185">Reference proteome</keyword>
<dbReference type="InterPro" id="IPR003615">
    <property type="entry name" value="HNH_nuc"/>
</dbReference>
<accession>A0A7H0SL31</accession>
<organism evidence="1 2">
    <name type="scientific">Corynebacterium poyangense</name>
    <dbReference type="NCBI Taxonomy" id="2684405"/>
    <lineage>
        <taxon>Bacteria</taxon>
        <taxon>Bacillati</taxon>
        <taxon>Actinomycetota</taxon>
        <taxon>Actinomycetes</taxon>
        <taxon>Mycobacteriales</taxon>
        <taxon>Corynebacteriaceae</taxon>
        <taxon>Corynebacterium</taxon>
    </lineage>
</organism>
<dbReference type="CDD" id="cd00085">
    <property type="entry name" value="HNHc"/>
    <property type="match status" value="1"/>
</dbReference>
<dbReference type="GO" id="GO:0003676">
    <property type="term" value="F:nucleic acid binding"/>
    <property type="evidence" value="ECO:0007669"/>
    <property type="project" value="InterPro"/>
</dbReference>
<proteinExistence type="predicted"/>
<dbReference type="RefSeq" id="WP_187974711.1">
    <property type="nucleotide sequence ID" value="NZ_CP046884.1"/>
</dbReference>
<dbReference type="GO" id="GO:0004519">
    <property type="term" value="F:endonuclease activity"/>
    <property type="evidence" value="ECO:0007669"/>
    <property type="project" value="InterPro"/>
</dbReference>
<evidence type="ECO:0000313" key="1">
    <source>
        <dbReference type="EMBL" id="QNQ89256.1"/>
    </source>
</evidence>
<dbReference type="SMART" id="SM00507">
    <property type="entry name" value="HNHc"/>
    <property type="match status" value="1"/>
</dbReference>
<dbReference type="Proteomes" id="UP000516320">
    <property type="component" value="Chromosome"/>
</dbReference>
<dbReference type="Gene3D" id="1.10.30.50">
    <property type="match status" value="1"/>
</dbReference>
<sequence length="384" mass="43583">MNLLKNLREIHQRGVDLARAAFNLGGSMGSAQRELAELLGIPRKEANQWLRVADTLFGRCEQDWSAYRDETVQLMQNHNLSIQQLCVVDRYSRRAPKGQRYPMCRELTHLAAKARSLEELEDVAREKLRQLTPDVRRRAEALRGISYSRSADADGQLHVMARGPVAEMERVIGAIERATAKNWDREGNRSYSQAMFDNFVTLITGAQNGQPADNAYQPAVVIRVEELDRETLPSQEGRQFMLSTGETITTREYLEMKLNNSGWVLVKDRDNYPVELHRIHRRFATDAQRFAMGCDEGTCGHPGCTFRSDICQAHHIQPWSEGGKTSVENMVLLCPRHHSWIQPGRDRVQKGENARVEWVGRNGIPREGRGPSDAVKGQVLTARD</sequence>
<dbReference type="EMBL" id="CP046884">
    <property type="protein sequence ID" value="QNQ89256.1"/>
    <property type="molecule type" value="Genomic_DNA"/>
</dbReference>